<keyword evidence="1" id="KW-0812">Transmembrane</keyword>
<evidence type="ECO:0000256" key="1">
    <source>
        <dbReference type="SAM" id="Phobius"/>
    </source>
</evidence>
<evidence type="ECO:0000259" key="2">
    <source>
        <dbReference type="Pfam" id="PF10277"/>
    </source>
</evidence>
<comment type="caution">
    <text evidence="3">The sequence shown here is derived from an EMBL/GenBank/DDBJ whole genome shotgun (WGS) entry which is preliminary data.</text>
</comment>
<feature type="transmembrane region" description="Helical" evidence="1">
    <location>
        <begin position="62"/>
        <end position="83"/>
    </location>
</feature>
<feature type="transmembrane region" description="Helical" evidence="1">
    <location>
        <begin position="103"/>
        <end position="120"/>
    </location>
</feature>
<dbReference type="Proteomes" id="UP001596506">
    <property type="component" value="Unassembled WGS sequence"/>
</dbReference>
<sequence length="228" mass="25620">MNTTIRNSSIPLWWLAFVAALIPLLSIHVTFAIAVLEGYISWCIPYWDNCTSISRTGRHGTAYFVFKGAMLPAALLGILFWWLNSHWLLQLGAPGRGQRWIPWLGLVACTALAAYTLALGHEGEGFNLVRRIGVVLYFSLTYIAQLLISSALKNHPRWHQSGKRLLWLSEVTLAVGILSVILTAAVPDLYSQIDNAFEWVLALLLNLHALWVALLWRQSSFRARLLAQ</sequence>
<dbReference type="InterPro" id="IPR019402">
    <property type="entry name" value="CWH43_N"/>
</dbReference>
<feature type="transmembrane region" description="Helical" evidence="1">
    <location>
        <begin position="164"/>
        <end position="184"/>
    </location>
</feature>
<dbReference type="EMBL" id="JBHTBD010000003">
    <property type="protein sequence ID" value="MFC7295056.1"/>
    <property type="molecule type" value="Genomic_DNA"/>
</dbReference>
<feature type="transmembrane region" description="Helical" evidence="1">
    <location>
        <begin position="196"/>
        <end position="216"/>
    </location>
</feature>
<dbReference type="Pfam" id="PF10277">
    <property type="entry name" value="Frag1"/>
    <property type="match status" value="1"/>
</dbReference>
<protein>
    <recommendedName>
        <fullName evidence="2">CWH43-like N-terminal domain-containing protein</fullName>
    </recommendedName>
</protein>
<feature type="transmembrane region" description="Helical" evidence="1">
    <location>
        <begin position="12"/>
        <end position="42"/>
    </location>
</feature>
<accession>A0ABW2IUX8</accession>
<feature type="domain" description="CWH43-like N-terminal" evidence="2">
    <location>
        <begin position="12"/>
        <end position="211"/>
    </location>
</feature>
<keyword evidence="1" id="KW-1133">Transmembrane helix</keyword>
<keyword evidence="4" id="KW-1185">Reference proteome</keyword>
<feature type="transmembrane region" description="Helical" evidence="1">
    <location>
        <begin position="132"/>
        <end position="152"/>
    </location>
</feature>
<keyword evidence="1" id="KW-0472">Membrane</keyword>
<proteinExistence type="predicted"/>
<dbReference type="RefSeq" id="WP_100688424.1">
    <property type="nucleotide sequence ID" value="NZ_JBHTBD010000003.1"/>
</dbReference>
<name>A0ABW2IUX8_9GAMM</name>
<evidence type="ECO:0000313" key="3">
    <source>
        <dbReference type="EMBL" id="MFC7295056.1"/>
    </source>
</evidence>
<evidence type="ECO:0000313" key="4">
    <source>
        <dbReference type="Proteomes" id="UP001596506"/>
    </source>
</evidence>
<organism evidence="3 4">
    <name type="scientific">Marinobacter aromaticivorans</name>
    <dbReference type="NCBI Taxonomy" id="1494078"/>
    <lineage>
        <taxon>Bacteria</taxon>
        <taxon>Pseudomonadati</taxon>
        <taxon>Pseudomonadota</taxon>
        <taxon>Gammaproteobacteria</taxon>
        <taxon>Pseudomonadales</taxon>
        <taxon>Marinobacteraceae</taxon>
        <taxon>Marinobacter</taxon>
    </lineage>
</organism>
<gene>
    <name evidence="3" type="ORF">ACFQQA_10000</name>
</gene>
<reference evidence="4" key="1">
    <citation type="journal article" date="2019" name="Int. J. Syst. Evol. Microbiol.">
        <title>The Global Catalogue of Microorganisms (GCM) 10K type strain sequencing project: providing services to taxonomists for standard genome sequencing and annotation.</title>
        <authorList>
            <consortium name="The Broad Institute Genomics Platform"/>
            <consortium name="The Broad Institute Genome Sequencing Center for Infectious Disease"/>
            <person name="Wu L."/>
            <person name="Ma J."/>
        </authorList>
    </citation>
    <scope>NUCLEOTIDE SEQUENCE [LARGE SCALE GENOMIC DNA]</scope>
    <source>
        <strain evidence="4">CCUG 60559</strain>
    </source>
</reference>